<dbReference type="OrthoDB" id="550061at2759"/>
<protein>
    <submittedName>
        <fullName evidence="1">Uncharacterized protein</fullName>
    </submittedName>
</protein>
<sequence length="600" mass="62928">MAASSSQQCAPESCPLGDLLGILPSAARQTLYAALKSNSSLSAARLSSRVLRDFIDGHAPELKLDMGRFNLGHHLPLCHEGRWLRRWPRCTDVTIEFDVDAVSLLVLPFNTAPPEACQRITSLTVCSSTDSVYLPSDALLTLTGRLTGLTTLQLMASCPDSDADEEYETLQKPLIAYALSLLPKLCDLKTDSWGHVSCISDGMAAGQLTRLELNASDPDSARPPMPELVGLLGRMTALRELVLSDTESALSFREEALELLDAIPDTLQALEVSPVGRGYLCLRLAFAGGRVSTAAVRPCFGGLASYAPASATLASVLLPSRKLGPRLQRLELGGVDIRPTDDAGAAAALYARCDKVVVEEMVVREGAEEAALGVMRLTGLPATLEWRSDWPSHGSVLLRPPNSAAGRPVGLSPSAVGQRAVERMAAADGPGATSVLVRGPAVRVLLAAPAAATLWVEQLVRGATQIEEPERPQCTLYTLPSAGAIMLKCASPEAAEAVAAAARRLAQTAASEDGAGAGAGAALLDVRRSSLHWHDATTQVLQALWDGEEGGVEEAGGAGAEAPGGGGGIAPTSGACTPAELERVRCLMETWRGLRPHSDP</sequence>
<proteinExistence type="predicted"/>
<accession>A0A836BQ02</accession>
<comment type="caution">
    <text evidence="1">The sequence shown here is derived from an EMBL/GenBank/DDBJ whole genome shotgun (WGS) entry which is preliminary data.</text>
</comment>
<organism evidence="1 2">
    <name type="scientific">Edaphochlamys debaryana</name>
    <dbReference type="NCBI Taxonomy" id="47281"/>
    <lineage>
        <taxon>Eukaryota</taxon>
        <taxon>Viridiplantae</taxon>
        <taxon>Chlorophyta</taxon>
        <taxon>core chlorophytes</taxon>
        <taxon>Chlorophyceae</taxon>
        <taxon>CS clade</taxon>
        <taxon>Chlamydomonadales</taxon>
        <taxon>Chlamydomonadales incertae sedis</taxon>
        <taxon>Edaphochlamys</taxon>
    </lineage>
</organism>
<dbReference type="AlphaFoldDB" id="A0A836BQ02"/>
<reference evidence="1" key="1">
    <citation type="journal article" date="2020" name="bioRxiv">
        <title>Comparative genomics of Chlamydomonas.</title>
        <authorList>
            <person name="Craig R.J."/>
            <person name="Hasan A.R."/>
            <person name="Ness R.W."/>
            <person name="Keightley P.D."/>
        </authorList>
    </citation>
    <scope>NUCLEOTIDE SEQUENCE</scope>
    <source>
        <strain evidence="1">CCAP 11/70</strain>
    </source>
</reference>
<dbReference type="Proteomes" id="UP000612055">
    <property type="component" value="Unassembled WGS sequence"/>
</dbReference>
<dbReference type="EMBL" id="JAEHOE010000183">
    <property type="protein sequence ID" value="KAG2483249.1"/>
    <property type="molecule type" value="Genomic_DNA"/>
</dbReference>
<keyword evidence="2" id="KW-1185">Reference proteome</keyword>
<gene>
    <name evidence="1" type="ORF">HYH03_017847</name>
</gene>
<name>A0A836BQ02_9CHLO</name>
<evidence type="ECO:0000313" key="2">
    <source>
        <dbReference type="Proteomes" id="UP000612055"/>
    </source>
</evidence>
<evidence type="ECO:0000313" key="1">
    <source>
        <dbReference type="EMBL" id="KAG2483249.1"/>
    </source>
</evidence>